<evidence type="ECO:0000256" key="3">
    <source>
        <dbReference type="ARBA" id="ARBA00009223"/>
    </source>
</evidence>
<comment type="similarity">
    <text evidence="3 7">Belongs to the UTP25 family.</text>
</comment>
<feature type="region of interest" description="Disordered" evidence="8">
    <location>
        <begin position="23"/>
        <end position="77"/>
    </location>
</feature>
<dbReference type="InterPro" id="IPR010678">
    <property type="entry name" value="UTP25"/>
</dbReference>
<accession>A0A0D0A7M7</accession>
<feature type="domain" description="UTP25 C-terminal" evidence="9">
    <location>
        <begin position="466"/>
        <end position="639"/>
    </location>
</feature>
<gene>
    <name evidence="11" type="ORF">PISMIDRAFT_674413</name>
</gene>
<dbReference type="GO" id="GO:0034511">
    <property type="term" value="F:U3 snoRNA binding"/>
    <property type="evidence" value="ECO:0007669"/>
    <property type="project" value="InterPro"/>
</dbReference>
<keyword evidence="7" id="KW-0698">rRNA processing</keyword>
<dbReference type="InterPro" id="IPR053939">
    <property type="entry name" value="UTP25_C"/>
</dbReference>
<dbReference type="PANTHER" id="PTHR12933:SF0">
    <property type="entry name" value="U3 SMALL NUCLEOLAR RNA-ASSOCIATED PROTEIN 25 HOMOLOG"/>
    <property type="match status" value="1"/>
</dbReference>
<keyword evidence="12" id="KW-1185">Reference proteome</keyword>
<evidence type="ECO:0000256" key="8">
    <source>
        <dbReference type="SAM" id="MobiDB-lite"/>
    </source>
</evidence>
<dbReference type="PANTHER" id="PTHR12933">
    <property type="entry name" value="ORF PROTEIN-RELATED"/>
    <property type="match status" value="1"/>
</dbReference>
<organism evidence="11 12">
    <name type="scientific">Pisolithus microcarpus 441</name>
    <dbReference type="NCBI Taxonomy" id="765257"/>
    <lineage>
        <taxon>Eukaryota</taxon>
        <taxon>Fungi</taxon>
        <taxon>Dikarya</taxon>
        <taxon>Basidiomycota</taxon>
        <taxon>Agaricomycotina</taxon>
        <taxon>Agaricomycetes</taxon>
        <taxon>Agaricomycetidae</taxon>
        <taxon>Boletales</taxon>
        <taxon>Sclerodermatineae</taxon>
        <taxon>Pisolithaceae</taxon>
        <taxon>Pisolithus</taxon>
    </lineage>
</organism>
<evidence type="ECO:0000256" key="5">
    <source>
        <dbReference type="ARBA" id="ARBA00023242"/>
    </source>
</evidence>
<keyword evidence="7" id="KW-0690">Ribosome biogenesis</keyword>
<keyword evidence="6 7" id="KW-0687">Ribonucleoprotein</keyword>
<evidence type="ECO:0000256" key="2">
    <source>
        <dbReference type="ARBA" id="ARBA00004604"/>
    </source>
</evidence>
<reference evidence="12" key="2">
    <citation type="submission" date="2015-01" db="EMBL/GenBank/DDBJ databases">
        <title>Evolutionary Origins and Diversification of the Mycorrhizal Mutualists.</title>
        <authorList>
            <consortium name="DOE Joint Genome Institute"/>
            <consortium name="Mycorrhizal Genomics Consortium"/>
            <person name="Kohler A."/>
            <person name="Kuo A."/>
            <person name="Nagy L.G."/>
            <person name="Floudas D."/>
            <person name="Copeland A."/>
            <person name="Barry K.W."/>
            <person name="Cichocki N."/>
            <person name="Veneault-Fourrey C."/>
            <person name="LaButti K."/>
            <person name="Lindquist E.A."/>
            <person name="Lipzen A."/>
            <person name="Lundell T."/>
            <person name="Morin E."/>
            <person name="Murat C."/>
            <person name="Riley R."/>
            <person name="Ohm R."/>
            <person name="Sun H."/>
            <person name="Tunlid A."/>
            <person name="Henrissat B."/>
            <person name="Grigoriev I.V."/>
            <person name="Hibbett D.S."/>
            <person name="Martin F."/>
        </authorList>
    </citation>
    <scope>NUCLEOTIDE SEQUENCE [LARGE SCALE GENOMIC DNA]</scope>
    <source>
        <strain evidence="12">441</strain>
    </source>
</reference>
<dbReference type="Pfam" id="PF22916">
    <property type="entry name" value="UTP25_NTPase-like"/>
    <property type="match status" value="1"/>
</dbReference>
<comment type="function">
    <text evidence="1 7">DEAD-box RNA helicase-like protein required for pre-18S rRNA processing, specifically at sites A0, A1, and A2.</text>
</comment>
<reference evidence="11 12" key="1">
    <citation type="submission" date="2014-04" db="EMBL/GenBank/DDBJ databases">
        <authorList>
            <consortium name="DOE Joint Genome Institute"/>
            <person name="Kuo A."/>
            <person name="Kohler A."/>
            <person name="Costa M.D."/>
            <person name="Nagy L.G."/>
            <person name="Floudas D."/>
            <person name="Copeland A."/>
            <person name="Barry K.W."/>
            <person name="Cichocki N."/>
            <person name="Veneault-Fourrey C."/>
            <person name="LaButti K."/>
            <person name="Lindquist E.A."/>
            <person name="Lipzen A."/>
            <person name="Lundell T."/>
            <person name="Morin E."/>
            <person name="Murat C."/>
            <person name="Sun H."/>
            <person name="Tunlid A."/>
            <person name="Henrissat B."/>
            <person name="Grigoriev I.V."/>
            <person name="Hibbett D.S."/>
            <person name="Martin F."/>
            <person name="Nordberg H.P."/>
            <person name="Cantor M.N."/>
            <person name="Hua S.X."/>
        </authorList>
    </citation>
    <scope>NUCLEOTIDE SEQUENCE [LARGE SCALE GENOMIC DNA]</scope>
    <source>
        <strain evidence="11 12">441</strain>
    </source>
</reference>
<keyword evidence="5 7" id="KW-0539">Nucleus</keyword>
<dbReference type="STRING" id="765257.A0A0D0A7M7"/>
<dbReference type="AlphaFoldDB" id="A0A0D0A7M7"/>
<dbReference type="HOGENOM" id="CLU_018705_3_0_1"/>
<evidence type="ECO:0000256" key="7">
    <source>
        <dbReference type="RuleBase" id="RU365070"/>
    </source>
</evidence>
<evidence type="ECO:0000259" key="9">
    <source>
        <dbReference type="Pfam" id="PF06862"/>
    </source>
</evidence>
<evidence type="ECO:0000313" key="12">
    <source>
        <dbReference type="Proteomes" id="UP000054018"/>
    </source>
</evidence>
<evidence type="ECO:0000256" key="4">
    <source>
        <dbReference type="ARBA" id="ARBA00015422"/>
    </source>
</evidence>
<evidence type="ECO:0000256" key="1">
    <source>
        <dbReference type="ARBA" id="ARBA00002883"/>
    </source>
</evidence>
<proteinExistence type="inferred from homology"/>
<dbReference type="EMBL" id="KN833694">
    <property type="protein sequence ID" value="KIK28058.1"/>
    <property type="molecule type" value="Genomic_DNA"/>
</dbReference>
<sequence length="641" mass="72987">MAAEDANSATTKLLTLLNVSALKSRKRDRGIDGPHTQTKGNKRKRSVAFTEDSPVETTSTTSQEDAKPSSGIVNADDRTVVVNDTGYGDPEDATLLYERHFGANPEALTEKSRMRVDQDGWKTTREKVGALTVIASLPPESTPLAKMLANRTAILERLRKPFLDRQAKQPQETIRVQNELLSILSAHFDLYHPAIPLDQHRCIREAIALHALDHVTKKRRRILKNNERVSHAKNAPEPPEDIQDQGFTRPSVLVLLPFRSFAVHWVNALTSHTPRPSFQIENHARFLSEYGLPADAVDKLAAAEKGTYPDDHVEMFKGNVDDNFRIGVKLTRKSVKLFAEFYGCDIIFASPLGLRVSIEKEKSADFLSSIEILVMDQMNAMVMQNWDHIEYVLSHMNRFPSESHDADFSRIKPWYLDGHSAYLRQSILLSPFETPEIRALYRRKLTNTAGKIRVEKVWPALHVPGSLEPLFASFDCLSPQDEAGKRFDYFTTQLLPKLLKSAVQSSNAIVYIPSSFDFIRVHNYFRKQTGLDFATLSEYSSNQDISRARQGFFNGKKSFLLISERFHFYRRYKIRGIRNIVFYALPEHPQFFSEFLSCPFLDDGVEPTDVSCHVMYCKYDWFRLERIIGTAGAKSLMQGYS</sequence>
<dbReference type="GO" id="GO:0000462">
    <property type="term" value="P:maturation of SSU-rRNA from tricistronic rRNA transcript (SSU-rRNA, 5.8S rRNA, LSU-rRNA)"/>
    <property type="evidence" value="ECO:0007669"/>
    <property type="project" value="TreeGrafter"/>
</dbReference>
<comment type="subunit">
    <text evidence="7">Component of the ribosomal small subunit (SSU) processome composed of at least 40 protein subunits and snoRNA U3.</text>
</comment>
<evidence type="ECO:0000259" key="10">
    <source>
        <dbReference type="Pfam" id="PF22916"/>
    </source>
</evidence>
<dbReference type="InterPro" id="IPR053940">
    <property type="entry name" value="UTP25_NTPase-like"/>
</dbReference>
<name>A0A0D0A7M7_9AGAM</name>
<dbReference type="Pfam" id="PF06862">
    <property type="entry name" value="Utp25_C"/>
    <property type="match status" value="1"/>
</dbReference>
<evidence type="ECO:0000313" key="11">
    <source>
        <dbReference type="EMBL" id="KIK28058.1"/>
    </source>
</evidence>
<evidence type="ECO:0000256" key="6">
    <source>
        <dbReference type="ARBA" id="ARBA00023274"/>
    </source>
</evidence>
<dbReference type="Proteomes" id="UP000054018">
    <property type="component" value="Unassembled WGS sequence"/>
</dbReference>
<dbReference type="OrthoDB" id="10264378at2759"/>
<comment type="subcellular location">
    <subcellularLocation>
        <location evidence="2 7">Nucleus</location>
        <location evidence="2 7">Nucleolus</location>
    </subcellularLocation>
</comment>
<dbReference type="GO" id="GO:0019843">
    <property type="term" value="F:rRNA binding"/>
    <property type="evidence" value="ECO:0007669"/>
    <property type="project" value="TreeGrafter"/>
</dbReference>
<dbReference type="GO" id="GO:0032040">
    <property type="term" value="C:small-subunit processome"/>
    <property type="evidence" value="ECO:0007669"/>
    <property type="project" value="TreeGrafter"/>
</dbReference>
<protein>
    <recommendedName>
        <fullName evidence="4 7">U3 small nucleolar RNA-associated protein 25</fullName>
        <shortName evidence="7">U3 snoRNA-associated protein 25</shortName>
    </recommendedName>
</protein>
<feature type="domain" description="UTP25 NTP hydrolase-like" evidence="10">
    <location>
        <begin position="189"/>
        <end position="452"/>
    </location>
</feature>